<comment type="subcellular location">
    <subcellularLocation>
        <location evidence="1">Membrane</location>
        <topology evidence="1">Multi-pass membrane protein</topology>
    </subcellularLocation>
</comment>
<feature type="transmembrane region" description="Helical" evidence="6">
    <location>
        <begin position="497"/>
        <end position="515"/>
    </location>
</feature>
<proteinExistence type="predicted"/>
<dbReference type="EMBL" id="JAODUP010000119">
    <property type="protein sequence ID" value="KAK2161279.1"/>
    <property type="molecule type" value="Genomic_DNA"/>
</dbReference>
<keyword evidence="3 6" id="KW-1133">Transmembrane helix</keyword>
<evidence type="ECO:0000256" key="5">
    <source>
        <dbReference type="SAM" id="MobiDB-lite"/>
    </source>
</evidence>
<feature type="region of interest" description="Disordered" evidence="5">
    <location>
        <begin position="563"/>
        <end position="757"/>
    </location>
</feature>
<keyword evidence="4 6" id="KW-0472">Membrane</keyword>
<keyword evidence="2 6" id="KW-0812">Transmembrane</keyword>
<reference evidence="8" key="1">
    <citation type="journal article" date="2023" name="Mol. Biol. Evol.">
        <title>Third-Generation Sequencing Reveals the Adaptive Role of the Epigenome in Three Deep-Sea Polychaetes.</title>
        <authorList>
            <person name="Perez M."/>
            <person name="Aroh O."/>
            <person name="Sun Y."/>
            <person name="Lan Y."/>
            <person name="Juniper S.K."/>
            <person name="Young C.R."/>
            <person name="Angers B."/>
            <person name="Qian P.Y."/>
        </authorList>
    </citation>
    <scope>NUCLEOTIDE SEQUENCE</scope>
    <source>
        <strain evidence="8">P08H-3</strain>
    </source>
</reference>
<dbReference type="PANTHER" id="PTHR43243:SF17">
    <property type="entry name" value="CATIONIC AMINO ACID TRANSPORTER-RELATED"/>
    <property type="match status" value="1"/>
</dbReference>
<dbReference type="Gene3D" id="1.20.1740.10">
    <property type="entry name" value="Amino acid/polyamine transporter I"/>
    <property type="match status" value="2"/>
</dbReference>
<evidence type="ECO:0000256" key="1">
    <source>
        <dbReference type="ARBA" id="ARBA00004141"/>
    </source>
</evidence>
<dbReference type="Pfam" id="PF13906">
    <property type="entry name" value="AA_permease_C"/>
    <property type="match status" value="1"/>
</dbReference>
<feature type="transmembrane region" description="Helical" evidence="6">
    <location>
        <begin position="158"/>
        <end position="180"/>
    </location>
</feature>
<dbReference type="GO" id="GO:0015171">
    <property type="term" value="F:amino acid transmembrane transporter activity"/>
    <property type="evidence" value="ECO:0007669"/>
    <property type="project" value="TreeGrafter"/>
</dbReference>
<evidence type="ECO:0000256" key="6">
    <source>
        <dbReference type="SAM" id="Phobius"/>
    </source>
</evidence>
<dbReference type="GO" id="GO:0005886">
    <property type="term" value="C:plasma membrane"/>
    <property type="evidence" value="ECO:0007669"/>
    <property type="project" value="TreeGrafter"/>
</dbReference>
<gene>
    <name evidence="8" type="ORF">LSH36_119g06051</name>
</gene>
<feature type="compositionally biased region" description="Basic and acidic residues" evidence="5">
    <location>
        <begin position="662"/>
        <end position="671"/>
    </location>
</feature>
<dbReference type="InterPro" id="IPR029485">
    <property type="entry name" value="CAT_C"/>
</dbReference>
<evidence type="ECO:0000256" key="4">
    <source>
        <dbReference type="ARBA" id="ARBA00023136"/>
    </source>
</evidence>
<feature type="region of interest" description="Disordered" evidence="5">
    <location>
        <begin position="525"/>
        <end position="547"/>
    </location>
</feature>
<dbReference type="PANTHER" id="PTHR43243">
    <property type="entry name" value="INNER MEMBRANE TRANSPORTER YGJI-RELATED"/>
    <property type="match status" value="1"/>
</dbReference>
<comment type="caution">
    <text evidence="8">The sequence shown here is derived from an EMBL/GenBank/DDBJ whole genome shotgun (WGS) entry which is preliminary data.</text>
</comment>
<feature type="transmembrane region" description="Helical" evidence="6">
    <location>
        <begin position="247"/>
        <end position="269"/>
    </location>
</feature>
<protein>
    <recommendedName>
        <fullName evidence="7">Cationic amino acid transporter C-terminal domain-containing protein</fullName>
    </recommendedName>
</protein>
<name>A0AAD9JYB2_9ANNE</name>
<sequence length="757" mass="83929">MERLSLAKSSRQTSVRNLGVCYAEFGVRVPKTSGSAYMYSYVTVGEFVAFLIGWNLILEYMIGSAAGASALSACFDALTNHSMSAYLEDHIGTVIGKTYPDFLGFFIGLIMTVILAAGVQKSVRFNNILNAVNFIIWMFIMVAGMVYMDGDNWKSVGFAPYGASGVFSGAATCFYAFIGFDIIATTGEEARNASKSIPRAIISSLIICLISYISVSLVLTLMVPYYDIHGDSALIDMFAQRGFSAGRYIVAIGAVSALTVSLLGSMFPMPRVIYAMSKDGLLIRILVEMMSIGTLLAYTLVSLSVLILRYQPTKEDLEIPIPMAHRLDAIDESPENTDTDDIFEKDPITKRRIKDDAHLIPTEEDKKQKTYGSLPVNPEVVDSKVAMIKRYGKIWWLRLGFPSDDMIPNPRTGVLAVCSVSFGMVIVFGSSSLSQGDVWAYILALLFLIAICACLIIIMRQPQNKKELEFKVPGLPLIPALALIFNVYLMLKLPALTWARLGVWLLIGLAIYFGYSMSHSAKERKQKRKGDLAESESHQPPTMENVLTKIPEGEQKITFEKLPESLPNGNSSVLPPGGPPSQTGGTDPGEYMKPTDDVDTSGEHQRSRHKSGSIRFGTKDGGQPQERDHYGPDHPGTNFPENREESEVDQNYDLGYYQEQRQSQERQHQELYRGGSVPEADAYQQQSHPKRYVQDMADEGDPFATDQIRSSYKPSVAAPDKSIARPRPRPRRQQTNPLAPVDRDTREPANPFVEQSW</sequence>
<dbReference type="Pfam" id="PF13520">
    <property type="entry name" value="AA_permease_2"/>
    <property type="match status" value="1"/>
</dbReference>
<dbReference type="Proteomes" id="UP001208570">
    <property type="component" value="Unassembled WGS sequence"/>
</dbReference>
<organism evidence="8 9">
    <name type="scientific">Paralvinella palmiformis</name>
    <dbReference type="NCBI Taxonomy" id="53620"/>
    <lineage>
        <taxon>Eukaryota</taxon>
        <taxon>Metazoa</taxon>
        <taxon>Spiralia</taxon>
        <taxon>Lophotrochozoa</taxon>
        <taxon>Annelida</taxon>
        <taxon>Polychaeta</taxon>
        <taxon>Sedentaria</taxon>
        <taxon>Canalipalpata</taxon>
        <taxon>Terebellida</taxon>
        <taxon>Terebelliformia</taxon>
        <taxon>Alvinellidae</taxon>
        <taxon>Paralvinella</taxon>
    </lineage>
</organism>
<feature type="transmembrane region" description="Helical" evidence="6">
    <location>
        <begin position="36"/>
        <end position="54"/>
    </location>
</feature>
<feature type="transmembrane region" description="Helical" evidence="6">
    <location>
        <begin position="281"/>
        <end position="308"/>
    </location>
</feature>
<feature type="transmembrane region" description="Helical" evidence="6">
    <location>
        <begin position="200"/>
        <end position="226"/>
    </location>
</feature>
<feature type="transmembrane region" description="Helical" evidence="6">
    <location>
        <begin position="470"/>
        <end position="491"/>
    </location>
</feature>
<feature type="transmembrane region" description="Helical" evidence="6">
    <location>
        <begin position="125"/>
        <end position="146"/>
    </location>
</feature>
<accession>A0AAD9JYB2</accession>
<feature type="compositionally biased region" description="Low complexity" evidence="5">
    <location>
        <begin position="580"/>
        <end position="589"/>
    </location>
</feature>
<feature type="transmembrane region" description="Helical" evidence="6">
    <location>
        <begin position="438"/>
        <end position="458"/>
    </location>
</feature>
<dbReference type="InterPro" id="IPR002293">
    <property type="entry name" value="AA/rel_permease1"/>
</dbReference>
<evidence type="ECO:0000313" key="9">
    <source>
        <dbReference type="Proteomes" id="UP001208570"/>
    </source>
</evidence>
<dbReference type="AlphaFoldDB" id="A0AAD9JYB2"/>
<evidence type="ECO:0000259" key="7">
    <source>
        <dbReference type="Pfam" id="PF13906"/>
    </source>
</evidence>
<evidence type="ECO:0000313" key="8">
    <source>
        <dbReference type="EMBL" id="KAK2161279.1"/>
    </source>
</evidence>
<feature type="transmembrane region" description="Helical" evidence="6">
    <location>
        <begin position="99"/>
        <end position="119"/>
    </location>
</feature>
<keyword evidence="9" id="KW-1185">Reference proteome</keyword>
<evidence type="ECO:0000256" key="3">
    <source>
        <dbReference type="ARBA" id="ARBA00022989"/>
    </source>
</evidence>
<feature type="compositionally biased region" description="Basic and acidic residues" evidence="5">
    <location>
        <begin position="593"/>
        <end position="605"/>
    </location>
</feature>
<evidence type="ECO:0000256" key="2">
    <source>
        <dbReference type="ARBA" id="ARBA00022692"/>
    </source>
</evidence>
<feature type="domain" description="Cationic amino acid transporter C-terminal" evidence="7">
    <location>
        <begin position="470"/>
        <end position="520"/>
    </location>
</feature>